<evidence type="ECO:0000313" key="2">
    <source>
        <dbReference type="Proteomes" id="UP000736787"/>
    </source>
</evidence>
<proteinExistence type="predicted"/>
<dbReference type="Proteomes" id="UP000736787">
    <property type="component" value="Unassembled WGS sequence"/>
</dbReference>
<dbReference type="AlphaFoldDB" id="A0A8T1C2D4"/>
<name>A0A8T1C2D4_9STRA</name>
<gene>
    <name evidence="1" type="ORF">PC117_g18300</name>
</gene>
<dbReference type="EMBL" id="RCMK01000729">
    <property type="protein sequence ID" value="KAG2914482.1"/>
    <property type="molecule type" value="Genomic_DNA"/>
</dbReference>
<accession>A0A8T1C2D4</accession>
<comment type="caution">
    <text evidence="1">The sequence shown here is derived from an EMBL/GenBank/DDBJ whole genome shotgun (WGS) entry which is preliminary data.</text>
</comment>
<sequence>MLTVGDILFAGQAGNEVKDVYISIGCREGGIAGLAFPDSLWKAGRQVLHATGDDVIDPPLTMLTTAVHTLITPELPCGSSDWTDGACLVNTAALQGQVLGERTDWALRVWSGSPTTGTLIRDIVGWQYIANTHLALQARCAGSPIGRVSSARSAQLTKLIGLLLADFSELIYPRAHSRDMRLTAKDPDHPICWNLPQNQVANTRSWTQLAILNGNTFPRNRHRDY</sequence>
<evidence type="ECO:0000313" key="1">
    <source>
        <dbReference type="EMBL" id="KAG2914482.1"/>
    </source>
</evidence>
<reference evidence="1" key="1">
    <citation type="submission" date="2018-10" db="EMBL/GenBank/DDBJ databases">
        <title>Effector identification in a new, highly contiguous assembly of the strawberry crown rot pathogen Phytophthora cactorum.</title>
        <authorList>
            <person name="Armitage A.D."/>
            <person name="Nellist C.F."/>
            <person name="Bates H."/>
            <person name="Vickerstaff R.J."/>
            <person name="Harrison R.J."/>
        </authorList>
    </citation>
    <scope>NUCLEOTIDE SEQUENCE</scope>
    <source>
        <strain evidence="1">4040</strain>
    </source>
</reference>
<organism evidence="1 2">
    <name type="scientific">Phytophthora cactorum</name>
    <dbReference type="NCBI Taxonomy" id="29920"/>
    <lineage>
        <taxon>Eukaryota</taxon>
        <taxon>Sar</taxon>
        <taxon>Stramenopiles</taxon>
        <taxon>Oomycota</taxon>
        <taxon>Peronosporomycetes</taxon>
        <taxon>Peronosporales</taxon>
        <taxon>Peronosporaceae</taxon>
        <taxon>Phytophthora</taxon>
    </lineage>
</organism>
<protein>
    <submittedName>
        <fullName evidence="1">Uncharacterized protein</fullName>
    </submittedName>
</protein>